<evidence type="ECO:0000313" key="2">
    <source>
        <dbReference type="Proteomes" id="UP000507470"/>
    </source>
</evidence>
<dbReference type="Proteomes" id="UP000507470">
    <property type="component" value="Unassembled WGS sequence"/>
</dbReference>
<dbReference type="AlphaFoldDB" id="A0A6J8ET82"/>
<organism evidence="1 2">
    <name type="scientific">Mytilus coruscus</name>
    <name type="common">Sea mussel</name>
    <dbReference type="NCBI Taxonomy" id="42192"/>
    <lineage>
        <taxon>Eukaryota</taxon>
        <taxon>Metazoa</taxon>
        <taxon>Spiralia</taxon>
        <taxon>Lophotrochozoa</taxon>
        <taxon>Mollusca</taxon>
        <taxon>Bivalvia</taxon>
        <taxon>Autobranchia</taxon>
        <taxon>Pteriomorphia</taxon>
        <taxon>Mytilida</taxon>
        <taxon>Mytiloidea</taxon>
        <taxon>Mytilidae</taxon>
        <taxon>Mytilinae</taxon>
        <taxon>Mytilus</taxon>
    </lineage>
</organism>
<accession>A0A6J8ET82</accession>
<proteinExistence type="predicted"/>
<keyword evidence="2" id="KW-1185">Reference proteome</keyword>
<reference evidence="1 2" key="1">
    <citation type="submission" date="2020-06" db="EMBL/GenBank/DDBJ databases">
        <authorList>
            <person name="Li R."/>
            <person name="Bekaert M."/>
        </authorList>
    </citation>
    <scope>NUCLEOTIDE SEQUENCE [LARGE SCALE GENOMIC DNA]</scope>
    <source>
        <strain evidence="2">wild</strain>
    </source>
</reference>
<name>A0A6J8ET82_MYTCO</name>
<gene>
    <name evidence="1" type="ORF">MCOR_54996</name>
</gene>
<sequence length="236" mass="27776">MIKKYISPDVETTLSQNMKYDEAHFPLLCKIAERKTEDQIINLFINLEDFFQQDIIAFKNKNNLKFCVITLCALLNNNFKEKMLNEVFESDFEMQAFENICSEFNLGPNKDTVKSKIKEQLENLQDTYVAKTENGYHFIHTKEYQIAVSVCGNILLHNFIKFVRSSFIAECFCFQSSMEDSKKHLIIIDDENVVKRYFDQLLFDLKKGDTYSTFHNFVVNHIRKKSYFTVKSGNKK</sequence>
<protein>
    <submittedName>
        <fullName evidence="1">Uncharacterized protein</fullName>
    </submittedName>
</protein>
<evidence type="ECO:0000313" key="1">
    <source>
        <dbReference type="EMBL" id="CAC5422986.1"/>
    </source>
</evidence>
<dbReference type="EMBL" id="CACVKT020009705">
    <property type="protein sequence ID" value="CAC5422986.1"/>
    <property type="molecule type" value="Genomic_DNA"/>
</dbReference>